<evidence type="ECO:0000313" key="3">
    <source>
        <dbReference type="Proteomes" id="UP000267029"/>
    </source>
</evidence>
<dbReference type="AlphaFoldDB" id="A0A158QT98"/>
<dbReference type="Proteomes" id="UP000267029">
    <property type="component" value="Unassembled WGS sequence"/>
</dbReference>
<reference evidence="4" key="1">
    <citation type="submission" date="2016-04" db="UniProtKB">
        <authorList>
            <consortium name="WormBaseParasite"/>
        </authorList>
    </citation>
    <scope>IDENTIFICATION</scope>
</reference>
<proteinExistence type="predicted"/>
<evidence type="ECO:0000313" key="4">
    <source>
        <dbReference type="WBParaSite" id="MCOS_0000241201-mRNA-1"/>
    </source>
</evidence>
<protein>
    <submittedName>
        <fullName evidence="4">Ras-associating domain-containing protein</fullName>
    </submittedName>
</protein>
<gene>
    <name evidence="2" type="ORF">MCOS_LOCUS2413</name>
</gene>
<name>A0A158QT98_MESCO</name>
<dbReference type="WBParaSite" id="MCOS_0000241201-mRNA-1">
    <property type="protein sequence ID" value="MCOS_0000241201-mRNA-1"/>
    <property type="gene ID" value="MCOS_0000241201"/>
</dbReference>
<reference evidence="2 3" key="2">
    <citation type="submission" date="2018-10" db="EMBL/GenBank/DDBJ databases">
        <authorList>
            <consortium name="Pathogen Informatics"/>
        </authorList>
    </citation>
    <scope>NUCLEOTIDE SEQUENCE [LARGE SCALE GENOMIC DNA]</scope>
</reference>
<dbReference type="OrthoDB" id="6275501at2759"/>
<organism evidence="4">
    <name type="scientific">Mesocestoides corti</name>
    <name type="common">Flatworm</name>
    <dbReference type="NCBI Taxonomy" id="53468"/>
    <lineage>
        <taxon>Eukaryota</taxon>
        <taxon>Metazoa</taxon>
        <taxon>Spiralia</taxon>
        <taxon>Lophotrochozoa</taxon>
        <taxon>Platyhelminthes</taxon>
        <taxon>Cestoda</taxon>
        <taxon>Eucestoda</taxon>
        <taxon>Cyclophyllidea</taxon>
        <taxon>Mesocestoididae</taxon>
        <taxon>Mesocestoides</taxon>
    </lineage>
</organism>
<accession>A0A158QT98</accession>
<feature type="compositionally biased region" description="Polar residues" evidence="1">
    <location>
        <begin position="71"/>
        <end position="83"/>
    </location>
</feature>
<evidence type="ECO:0000313" key="2">
    <source>
        <dbReference type="EMBL" id="VDD76410.1"/>
    </source>
</evidence>
<dbReference type="EMBL" id="UXSR01000389">
    <property type="protein sequence ID" value="VDD76410.1"/>
    <property type="molecule type" value="Genomic_DNA"/>
</dbReference>
<sequence>MIAKGEKPKSPAMEPRNNYCFEYLVTKAKMPRQRTCCPFMQRTLYRVARNLARLDLGFTCPDLESSQVSSSASIKRTSSLSPRSHNKRALEEKEEKDDEGRISSGGVLSRLIRGTIGRKEFPLGPYDSLSSIPPLKFTDNDTVCEQEISRNADIKVGQNSVEQAYQPPPLPPPAQPIKHHQPPLHLPPGIKCWARETEEGDARPRNQAIDQGNPSSVSASASVIPPFSVREPVEKQVQNWLESTSDEYDILLKRGETTDITLRLAASCNSDKQDIFDVISTEQGFGVKS</sequence>
<feature type="compositionally biased region" description="Pro residues" evidence="1">
    <location>
        <begin position="166"/>
        <end position="175"/>
    </location>
</feature>
<keyword evidence="3" id="KW-1185">Reference proteome</keyword>
<feature type="compositionally biased region" description="Basic and acidic residues" evidence="1">
    <location>
        <begin position="88"/>
        <end position="101"/>
    </location>
</feature>
<evidence type="ECO:0000256" key="1">
    <source>
        <dbReference type="SAM" id="MobiDB-lite"/>
    </source>
</evidence>
<feature type="region of interest" description="Disordered" evidence="1">
    <location>
        <begin position="198"/>
        <end position="221"/>
    </location>
</feature>
<feature type="region of interest" description="Disordered" evidence="1">
    <location>
        <begin position="71"/>
        <end position="102"/>
    </location>
</feature>
<feature type="region of interest" description="Disordered" evidence="1">
    <location>
        <begin position="162"/>
        <end position="184"/>
    </location>
</feature>